<gene>
    <name evidence="1" type="ORF">NHP190020_17350</name>
    <name evidence="2" type="ORF">SNTW_16730</name>
</gene>
<keyword evidence="4" id="KW-1185">Reference proteome</keyword>
<dbReference type="EMBL" id="AP019774">
    <property type="protein sequence ID" value="BCD71028.1"/>
    <property type="molecule type" value="Genomic_DNA"/>
</dbReference>
<sequence length="62" mass="7307">MSKCGVFEGFYSAKTFCKDKNLAYDKKQLKDWGVAFLELKDNKHCINDFRSILKRLHIPHKT</sequence>
<dbReference type="EMBL" id="AP023036">
    <property type="protein sequence ID" value="BCD46696.1"/>
    <property type="molecule type" value="Genomic_DNA"/>
</dbReference>
<dbReference type="GeneID" id="69703029"/>
<dbReference type="RefSeq" id="WP_050780193.1">
    <property type="nucleotide sequence ID" value="NZ_AP019774.1"/>
</dbReference>
<organism evidence="2 3">
    <name type="scientific">Helicobacter suis</name>
    <dbReference type="NCBI Taxonomy" id="104628"/>
    <lineage>
        <taxon>Bacteria</taxon>
        <taxon>Pseudomonadati</taxon>
        <taxon>Campylobacterota</taxon>
        <taxon>Epsilonproteobacteria</taxon>
        <taxon>Campylobacterales</taxon>
        <taxon>Helicobacteraceae</taxon>
        <taxon>Helicobacter</taxon>
    </lineage>
</organism>
<evidence type="ECO:0000313" key="1">
    <source>
        <dbReference type="EMBL" id="BCD46696.1"/>
    </source>
</evidence>
<dbReference type="Proteomes" id="UP000317935">
    <property type="component" value="Chromosome"/>
</dbReference>
<proteinExistence type="predicted"/>
<evidence type="ECO:0000313" key="4">
    <source>
        <dbReference type="Proteomes" id="UP000509742"/>
    </source>
</evidence>
<reference evidence="1 4" key="2">
    <citation type="submission" date="2020-04" db="EMBL/GenBank/DDBJ databases">
        <title>Genomic analysis of gastric non-Helicobacter pylori Helicobacters isolated in Japan.</title>
        <authorList>
            <person name="Suzuki M."/>
            <person name="Rimbara E."/>
        </authorList>
    </citation>
    <scope>NUCLEOTIDE SEQUENCE [LARGE SCALE GENOMIC DNA]</scope>
    <source>
        <strain evidence="1 4">NHP19-0020</strain>
    </source>
</reference>
<evidence type="ECO:0000313" key="2">
    <source>
        <dbReference type="EMBL" id="BCD71028.1"/>
    </source>
</evidence>
<name>A0A6J4CZX0_9HELI</name>
<evidence type="ECO:0000313" key="3">
    <source>
        <dbReference type="Proteomes" id="UP000317935"/>
    </source>
</evidence>
<protein>
    <submittedName>
        <fullName evidence="2">Uncharacterized protein</fullName>
    </submittedName>
</protein>
<dbReference type="AlphaFoldDB" id="A0A6J4CZX0"/>
<dbReference type="Proteomes" id="UP000509742">
    <property type="component" value="Chromosome"/>
</dbReference>
<reference evidence="2 3" key="1">
    <citation type="submission" date="2019-06" db="EMBL/GenBank/DDBJ databases">
        <title>Complete genome sequence of Helicobacter suis SNTW101c.</title>
        <authorList>
            <person name="Rimbara E."/>
            <person name="Suzuki M."/>
            <person name="Matsui H."/>
            <person name="Nakamura M."/>
            <person name="Mori S."/>
            <person name="Shibayama K."/>
        </authorList>
    </citation>
    <scope>NUCLEOTIDE SEQUENCE [LARGE SCALE GENOMIC DNA]</scope>
    <source>
        <strain evidence="2 3">SNTW101c</strain>
    </source>
</reference>
<accession>A0A6J4CZX0</accession>